<dbReference type="AlphaFoldDB" id="A0A562R553"/>
<organism evidence="1 2">
    <name type="scientific">Pseudoduganella lurida</name>
    <dbReference type="NCBI Taxonomy" id="1036180"/>
    <lineage>
        <taxon>Bacteria</taxon>
        <taxon>Pseudomonadati</taxon>
        <taxon>Pseudomonadota</taxon>
        <taxon>Betaproteobacteria</taxon>
        <taxon>Burkholderiales</taxon>
        <taxon>Oxalobacteraceae</taxon>
        <taxon>Telluria group</taxon>
        <taxon>Pseudoduganella</taxon>
    </lineage>
</organism>
<sequence length="171" mass="18232">MVADGVNVLPAGAAEAWLRRHAGKLLELGPEPPTPAMLAARRYEITTLLEDLVDGRAPDELLATAMKLYDALAHLALRAASAWTGTGKHLARRLRAVAPVLADDLVAAMAAIIPQPEDGKRRFTTAVDRMLAPHGGPLLEGYRLAAPAEWRSAGVAFAEDEAAGRTRRTAE</sequence>
<dbReference type="Proteomes" id="UP000318431">
    <property type="component" value="Unassembled WGS sequence"/>
</dbReference>
<evidence type="ECO:0000313" key="2">
    <source>
        <dbReference type="Proteomes" id="UP000318431"/>
    </source>
</evidence>
<evidence type="ECO:0000313" key="1">
    <source>
        <dbReference type="EMBL" id="TWI64181.1"/>
    </source>
</evidence>
<gene>
    <name evidence="1" type="ORF">IP91_02947</name>
</gene>
<keyword evidence="2" id="KW-1185">Reference proteome</keyword>
<reference evidence="1 2" key="1">
    <citation type="journal article" date="2015" name="Stand. Genomic Sci.">
        <title>Genomic Encyclopedia of Bacterial and Archaeal Type Strains, Phase III: the genomes of soil and plant-associated and newly described type strains.</title>
        <authorList>
            <person name="Whitman W.B."/>
            <person name="Woyke T."/>
            <person name="Klenk H.P."/>
            <person name="Zhou Y."/>
            <person name="Lilburn T.G."/>
            <person name="Beck B.J."/>
            <person name="De Vos P."/>
            <person name="Vandamme P."/>
            <person name="Eisen J.A."/>
            <person name="Garrity G."/>
            <person name="Hugenholtz P."/>
            <person name="Kyrpides N.C."/>
        </authorList>
    </citation>
    <scope>NUCLEOTIDE SEQUENCE [LARGE SCALE GENOMIC DNA]</scope>
    <source>
        <strain evidence="1 2">CGMCC 1.10822</strain>
    </source>
</reference>
<protein>
    <submittedName>
        <fullName evidence="1">Uncharacterized protein</fullName>
    </submittedName>
</protein>
<comment type="caution">
    <text evidence="1">The sequence shown here is derived from an EMBL/GenBank/DDBJ whole genome shotgun (WGS) entry which is preliminary data.</text>
</comment>
<dbReference type="EMBL" id="VLLB01000005">
    <property type="protein sequence ID" value="TWI64181.1"/>
    <property type="molecule type" value="Genomic_DNA"/>
</dbReference>
<name>A0A562R553_9BURK</name>
<proteinExistence type="predicted"/>
<accession>A0A562R553</accession>